<accession>A0A163J4H5</accession>
<protein>
    <submittedName>
        <fullName evidence="2">Uncharacterized protein</fullName>
    </submittedName>
</protein>
<keyword evidence="3" id="KW-1185">Reference proteome</keyword>
<dbReference type="AlphaFoldDB" id="A0A163J4H5"/>
<feature type="compositionally biased region" description="Polar residues" evidence="1">
    <location>
        <begin position="453"/>
        <end position="508"/>
    </location>
</feature>
<feature type="compositionally biased region" description="Basic and acidic residues" evidence="1">
    <location>
        <begin position="406"/>
        <end position="418"/>
    </location>
</feature>
<name>A0A163J4H5_ABSGL</name>
<evidence type="ECO:0000313" key="2">
    <source>
        <dbReference type="EMBL" id="SAL97124.1"/>
    </source>
</evidence>
<evidence type="ECO:0000313" key="3">
    <source>
        <dbReference type="Proteomes" id="UP000078561"/>
    </source>
</evidence>
<organism evidence="2">
    <name type="scientific">Absidia glauca</name>
    <name type="common">Pin mould</name>
    <dbReference type="NCBI Taxonomy" id="4829"/>
    <lineage>
        <taxon>Eukaryota</taxon>
        <taxon>Fungi</taxon>
        <taxon>Fungi incertae sedis</taxon>
        <taxon>Mucoromycota</taxon>
        <taxon>Mucoromycotina</taxon>
        <taxon>Mucoromycetes</taxon>
        <taxon>Mucorales</taxon>
        <taxon>Cunninghamellaceae</taxon>
        <taxon>Absidia</taxon>
    </lineage>
</organism>
<reference evidence="2" key="1">
    <citation type="submission" date="2016-04" db="EMBL/GenBank/DDBJ databases">
        <authorList>
            <person name="Evans L.H."/>
            <person name="Alamgir A."/>
            <person name="Owens N."/>
            <person name="Weber N.D."/>
            <person name="Virtaneva K."/>
            <person name="Barbian K."/>
            <person name="Babar A."/>
            <person name="Rosenke K."/>
        </authorList>
    </citation>
    <scope>NUCLEOTIDE SEQUENCE [LARGE SCALE GENOMIC DNA]</scope>
    <source>
        <strain evidence="2">CBS 101.48</strain>
    </source>
</reference>
<sequence>MANSTLSSNQDFLDVIDLDSVLKSGRGGDYCRKSKQTQTCPGTTAAMTERYNISLDSVTDDELRFVTRSLITPVSFQSHGTDDRLFPPVNAPSRQRNRILPRNNEHLAQVPTFRSESAAIFNRLADDELSVDFVTRDLSEFMDPVLLEEVISRPGSRVPRNHSNVSDSACDLSSSSAKTAPIASWIRPRTKKDQEIERPECEYRGWASKSTANLYLSNQASAPTTAADPELDERNQPARLISKRHSLQAEVLMALRQDSDILLQRRESLLQLRKFSEGHAPPPPPRRETFKTEGAEAAYASDLLDTLKLKKENEFIRLEPKALEKKKHTFFADECFQQRTASTQPRLERRQSHQNGPAHIHKESHTCNKIMESNPLNSSDRNANSSKEPNSVTESAKNLLARVRQHRAENRPELDPPSHRQNNKRSTMRIVESKKAQPPADRPRRYISLDHYTPSTGKTKRSSSLATTTEYSSPLSSPRSTARGSSGSIQPSTSRRWSSALPLSSTKLHNAHPLRHQQDSSDRPRRTSHYLAKKSTLDKSTDRYVALLGKPRLQKE</sequence>
<dbReference type="InParanoid" id="A0A163J4H5"/>
<feature type="region of interest" description="Disordered" evidence="1">
    <location>
        <begin position="341"/>
        <end position="543"/>
    </location>
</feature>
<feature type="compositionally biased region" description="Basic and acidic residues" evidence="1">
    <location>
        <begin position="431"/>
        <end position="448"/>
    </location>
</feature>
<dbReference type="OrthoDB" id="2288346at2759"/>
<proteinExistence type="predicted"/>
<dbReference type="EMBL" id="LT551507">
    <property type="protein sequence ID" value="SAL97124.1"/>
    <property type="molecule type" value="Genomic_DNA"/>
</dbReference>
<gene>
    <name evidence="2" type="primary">ABSGL_02582.1 scaffold 3452</name>
</gene>
<dbReference type="Proteomes" id="UP000078561">
    <property type="component" value="Unassembled WGS sequence"/>
</dbReference>
<evidence type="ECO:0000256" key="1">
    <source>
        <dbReference type="SAM" id="MobiDB-lite"/>
    </source>
</evidence>
<feature type="compositionally biased region" description="Basic and acidic residues" evidence="1">
    <location>
        <begin position="516"/>
        <end position="525"/>
    </location>
</feature>
<feature type="compositionally biased region" description="Polar residues" evidence="1">
    <location>
        <begin position="374"/>
        <end position="396"/>
    </location>
</feature>